<evidence type="ECO:0000313" key="6">
    <source>
        <dbReference type="Proteomes" id="UP001163105"/>
    </source>
</evidence>
<comment type="subcellular location">
    <subcellularLocation>
        <location evidence="1">Cell envelope</location>
    </subcellularLocation>
</comment>
<name>A0AB34FTZ8_9HYPO</name>
<evidence type="ECO:0000256" key="4">
    <source>
        <dbReference type="SAM" id="SignalP"/>
    </source>
</evidence>
<dbReference type="InterPro" id="IPR036686">
    <property type="entry name" value="Class_II_Hydrophobin_sf"/>
</dbReference>
<evidence type="ECO:0000256" key="3">
    <source>
        <dbReference type="ARBA" id="ARBA00023157"/>
    </source>
</evidence>
<dbReference type="EMBL" id="JAQHRD010000004">
    <property type="protein sequence ID" value="KAJ6442291.1"/>
    <property type="molecule type" value="Genomic_DNA"/>
</dbReference>
<gene>
    <name evidence="5" type="ORF">O9K51_05847</name>
</gene>
<reference evidence="5" key="1">
    <citation type="submission" date="2023-01" db="EMBL/GenBank/DDBJ databases">
        <title>The growth and conidiation of Purpureocillium lavendulum are regulated by nitrogen source and histone H3K14 acetylation.</title>
        <authorList>
            <person name="Tang P."/>
            <person name="Han J."/>
            <person name="Zhang C."/>
            <person name="Tang P."/>
            <person name="Qi F."/>
            <person name="Zhang K."/>
            <person name="Liang L."/>
        </authorList>
    </citation>
    <scope>NUCLEOTIDE SEQUENCE</scope>
    <source>
        <strain evidence="5">YMF1.00683</strain>
    </source>
</reference>
<feature type="chain" id="PRO_5044268795" description="Hydrophobin" evidence="4">
    <location>
        <begin position="18"/>
        <end position="98"/>
    </location>
</feature>
<dbReference type="Proteomes" id="UP001163105">
    <property type="component" value="Unassembled WGS sequence"/>
</dbReference>
<comment type="caution">
    <text evidence="5">The sequence shown here is derived from an EMBL/GenBank/DDBJ whole genome shotgun (WGS) entry which is preliminary data.</text>
</comment>
<feature type="signal peptide" evidence="4">
    <location>
        <begin position="1"/>
        <end position="17"/>
    </location>
</feature>
<evidence type="ECO:0000313" key="5">
    <source>
        <dbReference type="EMBL" id="KAJ6442291.1"/>
    </source>
</evidence>
<protein>
    <recommendedName>
        <fullName evidence="7">Hydrophobin</fullName>
    </recommendedName>
</protein>
<sequence length="98" mass="9821">MAVSAAAILASAASVLAAPSQVHSLDQQANDICPQLLFNSPSCCKKAVLGLVGIGCSDMPGVANSTAFKDACKSKDELALCCTVKVGGLADVLCVPVQ</sequence>
<dbReference type="Pfam" id="PF06766">
    <property type="entry name" value="Hydrophobin_2"/>
    <property type="match status" value="1"/>
</dbReference>
<keyword evidence="6" id="KW-1185">Reference proteome</keyword>
<dbReference type="InterPro" id="IPR010636">
    <property type="entry name" value="Class_II_hydrophobin"/>
</dbReference>
<comment type="similarity">
    <text evidence="2">Belongs to the cerato-ulmin hydrophobin family.</text>
</comment>
<evidence type="ECO:0000256" key="1">
    <source>
        <dbReference type="ARBA" id="ARBA00004196"/>
    </source>
</evidence>
<organism evidence="5 6">
    <name type="scientific">Purpureocillium lavendulum</name>
    <dbReference type="NCBI Taxonomy" id="1247861"/>
    <lineage>
        <taxon>Eukaryota</taxon>
        <taxon>Fungi</taxon>
        <taxon>Dikarya</taxon>
        <taxon>Ascomycota</taxon>
        <taxon>Pezizomycotina</taxon>
        <taxon>Sordariomycetes</taxon>
        <taxon>Hypocreomycetidae</taxon>
        <taxon>Hypocreales</taxon>
        <taxon>Ophiocordycipitaceae</taxon>
        <taxon>Purpureocillium</taxon>
    </lineage>
</organism>
<dbReference type="Gene3D" id="3.20.120.10">
    <property type="entry name" value="Hydrophobin"/>
    <property type="match status" value="1"/>
</dbReference>
<proteinExistence type="inferred from homology"/>
<dbReference type="AlphaFoldDB" id="A0AB34FTZ8"/>
<accession>A0AB34FTZ8</accession>
<dbReference type="GO" id="GO:0005576">
    <property type="term" value="C:extracellular region"/>
    <property type="evidence" value="ECO:0007669"/>
    <property type="project" value="InterPro"/>
</dbReference>
<evidence type="ECO:0008006" key="7">
    <source>
        <dbReference type="Google" id="ProtNLM"/>
    </source>
</evidence>
<keyword evidence="4" id="KW-0732">Signal</keyword>
<dbReference type="SUPFAM" id="SSF101751">
    <property type="entry name" value="Hydrophobin II, HfbII"/>
    <property type="match status" value="1"/>
</dbReference>
<keyword evidence="3" id="KW-1015">Disulfide bond</keyword>
<evidence type="ECO:0000256" key="2">
    <source>
        <dbReference type="ARBA" id="ARBA00009576"/>
    </source>
</evidence>